<evidence type="ECO:0000256" key="7">
    <source>
        <dbReference type="SAM" id="Phobius"/>
    </source>
</evidence>
<evidence type="ECO:0000259" key="8">
    <source>
        <dbReference type="Pfam" id="PF02687"/>
    </source>
</evidence>
<comment type="subcellular location">
    <subcellularLocation>
        <location evidence="1">Cell membrane</location>
        <topology evidence="1">Multi-pass membrane protein</topology>
    </subcellularLocation>
</comment>
<proteinExistence type="inferred from homology"/>
<dbReference type="Proteomes" id="UP000567293">
    <property type="component" value="Unassembled WGS sequence"/>
</dbReference>
<reference evidence="9" key="1">
    <citation type="submission" date="2020-06" db="EMBL/GenBank/DDBJ databases">
        <title>Legume-microbial interactions unlock mineral nutrients during tropical forest succession.</title>
        <authorList>
            <person name="Epihov D.Z."/>
        </authorList>
    </citation>
    <scope>NUCLEOTIDE SEQUENCE [LARGE SCALE GENOMIC DNA]</scope>
    <source>
        <strain evidence="9">Pan2503</strain>
    </source>
</reference>
<comment type="similarity">
    <text evidence="6">Belongs to the ABC-4 integral membrane protein family.</text>
</comment>
<evidence type="ECO:0000256" key="5">
    <source>
        <dbReference type="ARBA" id="ARBA00023136"/>
    </source>
</evidence>
<evidence type="ECO:0000256" key="4">
    <source>
        <dbReference type="ARBA" id="ARBA00022989"/>
    </source>
</evidence>
<evidence type="ECO:0000256" key="1">
    <source>
        <dbReference type="ARBA" id="ARBA00004651"/>
    </source>
</evidence>
<name>A0A7V8SVB4_9BACT</name>
<keyword evidence="3 7" id="KW-0812">Transmembrane</keyword>
<dbReference type="AlphaFoldDB" id="A0A7V8SVB4"/>
<feature type="transmembrane region" description="Helical" evidence="7">
    <location>
        <begin position="96"/>
        <end position="123"/>
    </location>
</feature>
<keyword evidence="2" id="KW-1003">Cell membrane</keyword>
<keyword evidence="10" id="KW-1185">Reference proteome</keyword>
<keyword evidence="5 7" id="KW-0472">Membrane</keyword>
<dbReference type="GO" id="GO:0005886">
    <property type="term" value="C:plasma membrane"/>
    <property type="evidence" value="ECO:0007669"/>
    <property type="project" value="UniProtKB-SubCell"/>
</dbReference>
<feature type="transmembrane region" description="Helical" evidence="7">
    <location>
        <begin position="189"/>
        <end position="208"/>
    </location>
</feature>
<dbReference type="GO" id="GO:0022857">
    <property type="term" value="F:transmembrane transporter activity"/>
    <property type="evidence" value="ECO:0007669"/>
    <property type="project" value="TreeGrafter"/>
</dbReference>
<dbReference type="EMBL" id="JACDQQ010000165">
    <property type="protein sequence ID" value="MBA0083671.1"/>
    <property type="molecule type" value="Genomic_DNA"/>
</dbReference>
<evidence type="ECO:0000256" key="3">
    <source>
        <dbReference type="ARBA" id="ARBA00022692"/>
    </source>
</evidence>
<evidence type="ECO:0000256" key="2">
    <source>
        <dbReference type="ARBA" id="ARBA00022475"/>
    </source>
</evidence>
<dbReference type="InterPro" id="IPR003838">
    <property type="entry name" value="ABC3_permease_C"/>
</dbReference>
<dbReference type="PANTHER" id="PTHR30572">
    <property type="entry name" value="MEMBRANE COMPONENT OF TRANSPORTER-RELATED"/>
    <property type="match status" value="1"/>
</dbReference>
<evidence type="ECO:0000313" key="9">
    <source>
        <dbReference type="EMBL" id="MBA0083671.1"/>
    </source>
</evidence>
<sequence length="226" mass="24005">MIRIQTPEPVWVEILGVVAHERGVSLSEPGREQVFLPDAYIGSGAADHWALRTGTSPASYANDVRAALKAFDPHLLVLDLQPMDAVMEKAQAGTRFSLLLIGAFAIIAAILAGVGLYGVLATVVRQRTAEIGVRMALGAQPQNIFQLIVGQGLRLTAIGVVGGLFGAFAVTREMSSMLVGIKATDPVTFVTMAVAFFVIAALSCWVPARRAANLDPRAALLEQRQS</sequence>
<protein>
    <submittedName>
        <fullName evidence="9">FtsX-like permease family protein</fullName>
    </submittedName>
</protein>
<feature type="transmembrane region" description="Helical" evidence="7">
    <location>
        <begin position="144"/>
        <end position="169"/>
    </location>
</feature>
<dbReference type="Pfam" id="PF02687">
    <property type="entry name" value="FtsX"/>
    <property type="match status" value="1"/>
</dbReference>
<feature type="domain" description="ABC3 transporter permease C-terminal" evidence="8">
    <location>
        <begin position="103"/>
        <end position="216"/>
    </location>
</feature>
<gene>
    <name evidence="9" type="ORF">HRJ53_01615</name>
</gene>
<evidence type="ECO:0000313" key="10">
    <source>
        <dbReference type="Proteomes" id="UP000567293"/>
    </source>
</evidence>
<organism evidence="9 10">
    <name type="scientific">Candidatus Acidiferrum panamense</name>
    <dbReference type="NCBI Taxonomy" id="2741543"/>
    <lineage>
        <taxon>Bacteria</taxon>
        <taxon>Pseudomonadati</taxon>
        <taxon>Acidobacteriota</taxon>
        <taxon>Terriglobia</taxon>
        <taxon>Candidatus Acidiferrales</taxon>
        <taxon>Candidatus Acidiferrum</taxon>
    </lineage>
</organism>
<accession>A0A7V8SVB4</accession>
<dbReference type="PANTHER" id="PTHR30572:SF4">
    <property type="entry name" value="ABC TRANSPORTER PERMEASE YTRF"/>
    <property type="match status" value="1"/>
</dbReference>
<dbReference type="InterPro" id="IPR050250">
    <property type="entry name" value="Macrolide_Exporter_MacB"/>
</dbReference>
<evidence type="ECO:0000256" key="6">
    <source>
        <dbReference type="ARBA" id="ARBA00038076"/>
    </source>
</evidence>
<keyword evidence="4 7" id="KW-1133">Transmembrane helix</keyword>
<comment type="caution">
    <text evidence="9">The sequence shown here is derived from an EMBL/GenBank/DDBJ whole genome shotgun (WGS) entry which is preliminary data.</text>
</comment>